<keyword evidence="3" id="KW-1185">Reference proteome</keyword>
<proteinExistence type="predicted"/>
<name>A0A428QUY5_9HYPO</name>
<reference evidence="2 3" key="1">
    <citation type="submission" date="2017-06" db="EMBL/GenBank/DDBJ databases">
        <title>Comparative genomic analysis of Ambrosia Fusariam Clade fungi.</title>
        <authorList>
            <person name="Stajich J.E."/>
            <person name="Carrillo J."/>
            <person name="Kijimoto T."/>
            <person name="Eskalen A."/>
            <person name="O'Donnell K."/>
            <person name="Kasson M."/>
        </authorList>
    </citation>
    <scope>NUCLEOTIDE SEQUENCE [LARGE SCALE GENOMIC DNA]</scope>
    <source>
        <strain evidence="2 3">NRRL62584</strain>
    </source>
</reference>
<gene>
    <name evidence="2" type="ORF">CEP54_002458</name>
</gene>
<comment type="caution">
    <text evidence="2">The sequence shown here is derived from an EMBL/GenBank/DDBJ whole genome shotgun (WGS) entry which is preliminary data.</text>
</comment>
<dbReference type="AlphaFoldDB" id="A0A428QUY5"/>
<evidence type="ECO:0000313" key="3">
    <source>
        <dbReference type="Proteomes" id="UP000288168"/>
    </source>
</evidence>
<accession>A0A428QUY5</accession>
<evidence type="ECO:0000256" key="1">
    <source>
        <dbReference type="SAM" id="MobiDB-lite"/>
    </source>
</evidence>
<feature type="region of interest" description="Disordered" evidence="1">
    <location>
        <begin position="49"/>
        <end position="68"/>
    </location>
</feature>
<dbReference type="OrthoDB" id="4743586at2759"/>
<organism evidence="2 3">
    <name type="scientific">Fusarium duplospermum</name>
    <dbReference type="NCBI Taxonomy" id="1325734"/>
    <lineage>
        <taxon>Eukaryota</taxon>
        <taxon>Fungi</taxon>
        <taxon>Dikarya</taxon>
        <taxon>Ascomycota</taxon>
        <taxon>Pezizomycotina</taxon>
        <taxon>Sordariomycetes</taxon>
        <taxon>Hypocreomycetidae</taxon>
        <taxon>Hypocreales</taxon>
        <taxon>Nectriaceae</taxon>
        <taxon>Fusarium</taxon>
        <taxon>Fusarium solani species complex</taxon>
    </lineage>
</organism>
<protein>
    <submittedName>
        <fullName evidence="2">Uncharacterized protein</fullName>
    </submittedName>
</protein>
<evidence type="ECO:0000313" key="2">
    <source>
        <dbReference type="EMBL" id="RSL69184.1"/>
    </source>
</evidence>
<dbReference type="Proteomes" id="UP000288168">
    <property type="component" value="Unassembled WGS sequence"/>
</dbReference>
<feature type="compositionally biased region" description="Low complexity" evidence="1">
    <location>
        <begin position="51"/>
        <end position="64"/>
    </location>
</feature>
<dbReference type="EMBL" id="NKCI01000014">
    <property type="protein sequence ID" value="RSL69184.1"/>
    <property type="molecule type" value="Genomic_DNA"/>
</dbReference>
<sequence length="179" mass="19447">MYTAAAAYKDTAVIFPAGIALSRASDQFAWELGQVFGVIEEGFIAEKPRSPDLLSPSTSPGTTSRQRRGAISSIMAAQGSGSWPTNSEVLDFAIFEGDSEDATQGNKITYEVDEDDKLPPKTLFEALHPQRELLDAVSAPVTRRITLAETADGHEILEVRLPDSVIMEPWHVTRGKKAT</sequence>